<gene>
    <name evidence="1" type="ORF">CN684_24425</name>
</gene>
<organism evidence="1 2">
    <name type="scientific">Bacillus wiedmannii</name>
    <dbReference type="NCBI Taxonomy" id="1890302"/>
    <lineage>
        <taxon>Bacteria</taxon>
        <taxon>Bacillati</taxon>
        <taxon>Bacillota</taxon>
        <taxon>Bacilli</taxon>
        <taxon>Bacillales</taxon>
        <taxon>Bacillaceae</taxon>
        <taxon>Bacillus</taxon>
        <taxon>Bacillus cereus group</taxon>
    </lineage>
</organism>
<sequence length="83" mass="9852">MFYNIKRYVPIIPFLIILSLFQCIAYGFDINFLKLYVLFPDGGIRYYLTSTLIPLVLAYIVDLFLNIQSLNKEVHILWNFIKN</sequence>
<protein>
    <submittedName>
        <fullName evidence="1">Uncharacterized protein</fullName>
    </submittedName>
</protein>
<dbReference type="Proteomes" id="UP000220045">
    <property type="component" value="Unassembled WGS sequence"/>
</dbReference>
<reference evidence="1 2" key="1">
    <citation type="submission" date="2017-09" db="EMBL/GenBank/DDBJ databases">
        <title>Large-scale bioinformatics analysis of Bacillus genomes uncovers conserved roles of natural products in bacterial physiology.</title>
        <authorList>
            <consortium name="Agbiome Team Llc"/>
            <person name="Bleich R.M."/>
            <person name="Grubbs K.J."/>
            <person name="Santa Maria K.C."/>
            <person name="Allen S.E."/>
            <person name="Farag S."/>
            <person name="Shank E.A."/>
            <person name="Bowers A."/>
        </authorList>
    </citation>
    <scope>NUCLEOTIDE SEQUENCE [LARGE SCALE GENOMIC DNA]</scope>
    <source>
        <strain evidence="1 2">AFS004017</strain>
    </source>
</reference>
<name>A0A2A7VU15_9BACI</name>
<comment type="caution">
    <text evidence="1">The sequence shown here is derived from an EMBL/GenBank/DDBJ whole genome shotgun (WGS) entry which is preliminary data.</text>
</comment>
<proteinExistence type="predicted"/>
<evidence type="ECO:0000313" key="2">
    <source>
        <dbReference type="Proteomes" id="UP000220045"/>
    </source>
</evidence>
<evidence type="ECO:0000313" key="1">
    <source>
        <dbReference type="EMBL" id="PEJ03197.1"/>
    </source>
</evidence>
<dbReference type="EMBL" id="NUEL01000050">
    <property type="protein sequence ID" value="PEJ03197.1"/>
    <property type="molecule type" value="Genomic_DNA"/>
</dbReference>
<dbReference type="AlphaFoldDB" id="A0A2A7VU15"/>
<accession>A0A2A7VU15</accession>